<organism evidence="2 3">
    <name type="scientific">Meloidogyne enterolobii</name>
    <name type="common">Root-knot nematode worm</name>
    <name type="synonym">Meloidogyne mayaguensis</name>
    <dbReference type="NCBI Taxonomy" id="390850"/>
    <lineage>
        <taxon>Eukaryota</taxon>
        <taxon>Metazoa</taxon>
        <taxon>Ecdysozoa</taxon>
        <taxon>Nematoda</taxon>
        <taxon>Chromadorea</taxon>
        <taxon>Rhabditida</taxon>
        <taxon>Tylenchina</taxon>
        <taxon>Tylenchomorpha</taxon>
        <taxon>Tylenchoidea</taxon>
        <taxon>Meloidogynidae</taxon>
        <taxon>Meloidogyninae</taxon>
        <taxon>Meloidogyne</taxon>
    </lineage>
</organism>
<protein>
    <submittedName>
        <fullName evidence="2">Uncharacterized protein</fullName>
    </submittedName>
</protein>
<comment type="caution">
    <text evidence="2">The sequence shown here is derived from an EMBL/GenBank/DDBJ whole genome shotgun (WGS) entry which is preliminary data.</text>
</comment>
<dbReference type="AlphaFoldDB" id="A0A6V7V1X2"/>
<sequence length="81" mass="9661">MEENLNNLKINLNEIEKEEEENNELLERAVNNREKLEKVFSDSTNKTKLAEIFKEEIVDEQEKLLNDLLNKLSKKLNIKFK</sequence>
<proteinExistence type="predicted"/>
<evidence type="ECO:0000256" key="1">
    <source>
        <dbReference type="SAM" id="Coils"/>
    </source>
</evidence>
<dbReference type="EMBL" id="CAJEWN010000147">
    <property type="protein sequence ID" value="CAD2168968.1"/>
    <property type="molecule type" value="Genomic_DNA"/>
</dbReference>
<gene>
    <name evidence="2" type="ORF">MENT_LOCUS20283</name>
</gene>
<feature type="coiled-coil region" evidence="1">
    <location>
        <begin position="1"/>
        <end position="46"/>
    </location>
</feature>
<evidence type="ECO:0000313" key="2">
    <source>
        <dbReference type="EMBL" id="CAD2168968.1"/>
    </source>
</evidence>
<name>A0A6V7V1X2_MELEN</name>
<evidence type="ECO:0000313" key="3">
    <source>
        <dbReference type="Proteomes" id="UP000580250"/>
    </source>
</evidence>
<dbReference type="Proteomes" id="UP000580250">
    <property type="component" value="Unassembled WGS sequence"/>
</dbReference>
<keyword evidence="1" id="KW-0175">Coiled coil</keyword>
<reference evidence="2 3" key="1">
    <citation type="submission" date="2020-08" db="EMBL/GenBank/DDBJ databases">
        <authorList>
            <person name="Koutsovoulos G."/>
            <person name="Danchin GJ E."/>
        </authorList>
    </citation>
    <scope>NUCLEOTIDE SEQUENCE [LARGE SCALE GENOMIC DNA]</scope>
</reference>
<accession>A0A6V7V1X2</accession>